<protein>
    <submittedName>
        <fullName evidence="1">Uncharacterized protein</fullName>
    </submittedName>
</protein>
<name>A0ACC5YC00_9TELE</name>
<organism evidence="1 2">
    <name type="scientific">Pangasius djambal</name>
    <dbReference type="NCBI Taxonomy" id="1691987"/>
    <lineage>
        <taxon>Eukaryota</taxon>
        <taxon>Metazoa</taxon>
        <taxon>Chordata</taxon>
        <taxon>Craniata</taxon>
        <taxon>Vertebrata</taxon>
        <taxon>Euteleostomi</taxon>
        <taxon>Actinopterygii</taxon>
        <taxon>Neopterygii</taxon>
        <taxon>Teleostei</taxon>
        <taxon>Ostariophysi</taxon>
        <taxon>Siluriformes</taxon>
        <taxon>Pangasiidae</taxon>
        <taxon>Pangasius</taxon>
    </lineage>
</organism>
<evidence type="ECO:0000313" key="2">
    <source>
        <dbReference type="Proteomes" id="UP000830395"/>
    </source>
</evidence>
<reference evidence="1" key="1">
    <citation type="submission" date="2020-02" db="EMBL/GenBank/DDBJ databases">
        <title>Genome sequencing of the panga catfish, Pangasius djambal.</title>
        <authorList>
            <person name="Wen M."/>
            <person name="Zahm M."/>
            <person name="Roques C."/>
            <person name="Cabau C."/>
            <person name="Klopp C."/>
            <person name="Donnadieu C."/>
            <person name="Jouanno E."/>
            <person name="Avarre J.-C."/>
            <person name="Campet M."/>
            <person name="Ha T."/>
            <person name="Dugue R."/>
            <person name="Lampietro C."/>
            <person name="Louis A."/>
            <person name="Herpin A."/>
            <person name="Echchiki A."/>
            <person name="Berthelot C."/>
            <person name="Parey E."/>
            <person name="Roest-Crollius H."/>
            <person name="Braasch I."/>
            <person name="Postlethwait J.H."/>
            <person name="Bobe J."/>
            <person name="Montfort J."/>
            <person name="Bouchez O."/>
            <person name="Begum T."/>
            <person name="Schartl M."/>
            <person name="Gustiano R."/>
            <person name="Guiguen Y."/>
        </authorList>
    </citation>
    <scope>NUCLEOTIDE SEQUENCE</scope>
    <source>
        <strain evidence="1">Pdj_M5554</strain>
    </source>
</reference>
<keyword evidence="2" id="KW-1185">Reference proteome</keyword>
<dbReference type="Proteomes" id="UP000830395">
    <property type="component" value="Chromosome 6"/>
</dbReference>
<sequence length="1049" mass="118906">MATLVSNHILRLLCNNQCCLEFQQLDSILRQSFTVDERLLRRALLEGASFRVVTEDSAEHALSPGALIIATTPLRVCKDPAKCARCEELHLCRYLVCGKCRFGNKCKNSHDLKSAHNSVLLKNKNLQFLEEAQLFQLLLLNDPSLVPEICSHYNKGNGEHGSCKYQTSCTNLHVCQHFLQDDCKFGAACKRAHNFDATAMKILNGRGFSPENIHTLQKTYKNKFLLTSQTDKSISKGAEKGLAIFDDGMSPFLFAMVMDQLSEEVRQESPYTVMFADDIVICSESREQVEENLERWRSALERRGMKVTRSKTEYMCVNEREGSGTVRLQGEEVKKVQEFKYLGSTVQSNGECGKEVKKRGQAGWNGWRKVSGVLCEKNISENQGEGVQDSGESGLLYGLETGSLRKRQESELECCLEFQQLDSILRQSFTVDERLLRRALLEGASFRVVNEDSAEHALSPGALIIATTPLRVCKDPAKCARCEELHLCRYLVCGKCRFGNKCKNSHDLKSAHNSVLLKNKNLQFLEEAQLFQLLLLNDPSLVPEICSHYNKGNGEHGSCKYQTSCTNLHVCQHFLQDDCKFGAACKRAHNFDATAMKILNGRGFSPENIHTLQKTYKNKFLLTSQTDKSISKGAEKDKQVKRQHSNSSVSEADRNEICLFFVRKGCSFKEKCVRVHYDLPYKWEILDKDGVTWKHFPNEEDVERAYCNPANDTSFGPLPVDFTLMMSGGRTVRRLSTASSVTKPPHFILTTEWLWYWKNDQGQWIEYGQGEDEKGLASITSKALENVYLSEIETEIPFRLGGNNYVLNIKDMYQQNLRYKTKRAVRRRPRFVSAPDVKGKSKSDAPETTSSSSVDVPGHWDKAALPSFSYSIVLLSSSASDYKRVTLLFKRTMSSSTIHSIKRVQNPSIWRVFQWQKEQMKERNGGGDIDERYLFHGTDRSLIEAICEQNFDWRVCGVHGSLYGKGSYFARDAKYSDTYAKSKGGTKMMFVALVLVGEFTKGSSSFLRPPQKTQKAGFYDSCVDNASNPAIFVIFEKYQIYPEYIIEYS</sequence>
<comment type="caution">
    <text evidence="1">The sequence shown here is derived from an EMBL/GenBank/DDBJ whole genome shotgun (WGS) entry which is preliminary data.</text>
</comment>
<accession>A0ACC5YC00</accession>
<evidence type="ECO:0000313" key="1">
    <source>
        <dbReference type="EMBL" id="MCJ8733189.1"/>
    </source>
</evidence>
<proteinExistence type="predicted"/>
<gene>
    <name evidence="1" type="ORF">PDJAM_G00220310</name>
</gene>
<dbReference type="EMBL" id="CM040980">
    <property type="protein sequence ID" value="MCJ8733189.1"/>
    <property type="molecule type" value="Genomic_DNA"/>
</dbReference>